<dbReference type="AlphaFoldDB" id="A0A542XV90"/>
<organism evidence="1 2">
    <name type="scientific">Salinispora arenicola</name>
    <dbReference type="NCBI Taxonomy" id="168697"/>
    <lineage>
        <taxon>Bacteria</taxon>
        <taxon>Bacillati</taxon>
        <taxon>Actinomycetota</taxon>
        <taxon>Actinomycetes</taxon>
        <taxon>Micromonosporales</taxon>
        <taxon>Micromonosporaceae</taxon>
        <taxon>Salinispora</taxon>
    </lineage>
</organism>
<protein>
    <submittedName>
        <fullName evidence="1">Uncharacterized protein</fullName>
    </submittedName>
</protein>
<reference evidence="1 2" key="1">
    <citation type="submission" date="2019-06" db="EMBL/GenBank/DDBJ databases">
        <title>Sequencing the genomes of 1000 actinobacteria strains.</title>
        <authorList>
            <person name="Klenk H.-P."/>
        </authorList>
    </citation>
    <scope>NUCLEOTIDE SEQUENCE [LARGE SCALE GENOMIC DNA]</scope>
    <source>
        <strain evidence="1 2">DSM 44819</strain>
    </source>
</reference>
<dbReference type="Proteomes" id="UP000315983">
    <property type="component" value="Unassembled WGS sequence"/>
</dbReference>
<evidence type="ECO:0000313" key="1">
    <source>
        <dbReference type="EMBL" id="TQL39754.1"/>
    </source>
</evidence>
<gene>
    <name evidence="1" type="ORF">FB564_5027</name>
</gene>
<proteinExistence type="predicted"/>
<sequence length="167" mass="17280">MDRATRQNTTLTRAKGHSRRKALRLGALLTLGGAVTPLVGCDPFDRDPAPPDPLAPMIDEALALAAAYRDAAAAHPTLADQLTPITEAHAAHAAELARLTETAPPSATPTPSTTLTLDPDAALTGLREREQAASETAFQACLAAPAERAALLASIAAARASHLEALR</sequence>
<accession>A0A542XV90</accession>
<evidence type="ECO:0000313" key="2">
    <source>
        <dbReference type="Proteomes" id="UP000315983"/>
    </source>
</evidence>
<dbReference type="EMBL" id="VFOL01000001">
    <property type="protein sequence ID" value="TQL39754.1"/>
    <property type="molecule type" value="Genomic_DNA"/>
</dbReference>
<name>A0A542XV90_SALAC</name>
<comment type="caution">
    <text evidence="1">The sequence shown here is derived from an EMBL/GenBank/DDBJ whole genome shotgun (WGS) entry which is preliminary data.</text>
</comment>